<evidence type="ECO:0000259" key="1">
    <source>
        <dbReference type="PROSITE" id="PS51746"/>
    </source>
</evidence>
<protein>
    <submittedName>
        <fullName evidence="2">Protein serine/threonine phosphatase PrpC, regulation of stationary phase</fullName>
    </submittedName>
</protein>
<dbReference type="AlphaFoldDB" id="A0A3B0ZPF0"/>
<dbReference type="PROSITE" id="PS51746">
    <property type="entry name" value="PPM_2"/>
    <property type="match status" value="1"/>
</dbReference>
<dbReference type="Gene3D" id="3.60.40.10">
    <property type="entry name" value="PPM-type phosphatase domain"/>
    <property type="match status" value="1"/>
</dbReference>
<evidence type="ECO:0000313" key="2">
    <source>
        <dbReference type="EMBL" id="VAW89217.1"/>
    </source>
</evidence>
<dbReference type="EMBL" id="UOFP01000260">
    <property type="protein sequence ID" value="VAW89217.1"/>
    <property type="molecule type" value="Genomic_DNA"/>
</dbReference>
<dbReference type="InterPro" id="IPR015655">
    <property type="entry name" value="PP2C"/>
</dbReference>
<reference evidence="2" key="1">
    <citation type="submission" date="2018-06" db="EMBL/GenBank/DDBJ databases">
        <authorList>
            <person name="Zhirakovskaya E."/>
        </authorList>
    </citation>
    <scope>NUCLEOTIDE SEQUENCE</scope>
</reference>
<sequence length="253" mass="27747">MMTDTTIRRPVQWLSASATNVGMVRKINEDAVFSKPEINLWAVADGMGGHEAGNVASNMIVNILDDIETKVNLDAFVSTIEDKILDVNQRLLEYSEIMLDGRIVGSTVAILLIKGRIGVCLWAGDSRLYRHRNGDIKQMTVDHSHVAELLKQGVISIEEAENHPDANVITRAVGTCENLYVDIDVFDVNMGDTFLLCTDGLYNALNEENIINCLQQDDIETATNTLIETSLNNGASDNVSVVLVKGVRSATNQ</sequence>
<dbReference type="SMART" id="SM00331">
    <property type="entry name" value="PP2C_SIG"/>
    <property type="match status" value="1"/>
</dbReference>
<dbReference type="SUPFAM" id="SSF81606">
    <property type="entry name" value="PP2C-like"/>
    <property type="match status" value="1"/>
</dbReference>
<feature type="domain" description="PPM-type phosphatase" evidence="1">
    <location>
        <begin position="14"/>
        <end position="246"/>
    </location>
</feature>
<accession>A0A3B0ZPF0</accession>
<dbReference type="Pfam" id="PF13672">
    <property type="entry name" value="PP2C_2"/>
    <property type="match status" value="1"/>
</dbReference>
<dbReference type="GO" id="GO:0004722">
    <property type="term" value="F:protein serine/threonine phosphatase activity"/>
    <property type="evidence" value="ECO:0007669"/>
    <property type="project" value="InterPro"/>
</dbReference>
<organism evidence="2">
    <name type="scientific">hydrothermal vent metagenome</name>
    <dbReference type="NCBI Taxonomy" id="652676"/>
    <lineage>
        <taxon>unclassified sequences</taxon>
        <taxon>metagenomes</taxon>
        <taxon>ecological metagenomes</taxon>
    </lineage>
</organism>
<proteinExistence type="predicted"/>
<dbReference type="PANTHER" id="PTHR13832:SF827">
    <property type="entry name" value="PROTEIN PHOSPHATASE 1L"/>
    <property type="match status" value="1"/>
</dbReference>
<gene>
    <name evidence="2" type="ORF">MNBD_GAMMA18-197</name>
</gene>
<dbReference type="SMART" id="SM00332">
    <property type="entry name" value="PP2Cc"/>
    <property type="match status" value="1"/>
</dbReference>
<dbReference type="CDD" id="cd00143">
    <property type="entry name" value="PP2Cc"/>
    <property type="match status" value="1"/>
</dbReference>
<name>A0A3B0ZPF0_9ZZZZ</name>
<dbReference type="InterPro" id="IPR036457">
    <property type="entry name" value="PPM-type-like_dom_sf"/>
</dbReference>
<dbReference type="InterPro" id="IPR001932">
    <property type="entry name" value="PPM-type_phosphatase-like_dom"/>
</dbReference>
<dbReference type="PANTHER" id="PTHR13832">
    <property type="entry name" value="PROTEIN PHOSPHATASE 2C"/>
    <property type="match status" value="1"/>
</dbReference>